<evidence type="ECO:0000256" key="11">
    <source>
        <dbReference type="SAM" id="MobiDB-lite"/>
    </source>
</evidence>
<dbReference type="EMBL" id="CP000514">
    <property type="protein sequence ID" value="ABM17252.1"/>
    <property type="molecule type" value="Genomic_DNA"/>
</dbReference>
<keyword evidence="9 10" id="KW-0676">Redox-active center</keyword>
<dbReference type="KEGG" id="maq:Maqu_0145"/>
<evidence type="ECO:0000259" key="15">
    <source>
        <dbReference type="Pfam" id="PF09335"/>
    </source>
</evidence>
<protein>
    <submittedName>
        <fullName evidence="16">Pyridine nucleotide-disulfide oxidoreductase dimerization region</fullName>
    </submittedName>
</protein>
<evidence type="ECO:0000256" key="2">
    <source>
        <dbReference type="ARBA" id="ARBA00007532"/>
    </source>
</evidence>
<keyword evidence="6" id="KW-0521">NADP</keyword>
<dbReference type="InterPro" id="IPR023753">
    <property type="entry name" value="FAD/NAD-binding_dom"/>
</dbReference>
<evidence type="ECO:0000313" key="17">
    <source>
        <dbReference type="Proteomes" id="UP000000998"/>
    </source>
</evidence>
<evidence type="ECO:0000256" key="12">
    <source>
        <dbReference type="SAM" id="Phobius"/>
    </source>
</evidence>
<dbReference type="FunFam" id="3.30.390.30:FF:000001">
    <property type="entry name" value="Dihydrolipoyl dehydrogenase"/>
    <property type="match status" value="1"/>
</dbReference>
<evidence type="ECO:0000256" key="9">
    <source>
        <dbReference type="ARBA" id="ARBA00023284"/>
    </source>
</evidence>
<dbReference type="PROSITE" id="PS00076">
    <property type="entry name" value="PYRIDINE_REDOX_1"/>
    <property type="match status" value="1"/>
</dbReference>
<dbReference type="GO" id="GO:0016668">
    <property type="term" value="F:oxidoreductase activity, acting on a sulfur group of donors, NAD(P) as acceptor"/>
    <property type="evidence" value="ECO:0007669"/>
    <property type="project" value="InterPro"/>
</dbReference>
<evidence type="ECO:0000256" key="3">
    <source>
        <dbReference type="ARBA" id="ARBA00011738"/>
    </source>
</evidence>
<dbReference type="PANTHER" id="PTHR43014">
    <property type="entry name" value="MERCURIC REDUCTASE"/>
    <property type="match status" value="1"/>
</dbReference>
<keyword evidence="4 10" id="KW-0285">Flavoprotein</keyword>
<dbReference type="GO" id="GO:0003955">
    <property type="term" value="F:NAD(P)H dehydrogenase (quinone) activity"/>
    <property type="evidence" value="ECO:0007669"/>
    <property type="project" value="TreeGrafter"/>
</dbReference>
<feature type="region of interest" description="Disordered" evidence="11">
    <location>
        <begin position="726"/>
        <end position="746"/>
    </location>
</feature>
<evidence type="ECO:0000256" key="5">
    <source>
        <dbReference type="ARBA" id="ARBA00022827"/>
    </source>
</evidence>
<evidence type="ECO:0000313" key="16">
    <source>
        <dbReference type="EMBL" id="ABM17252.1"/>
    </source>
</evidence>
<proteinExistence type="inferred from homology"/>
<accession>A1TWY3</accession>
<dbReference type="STRING" id="351348.Maqu_0145"/>
<dbReference type="GO" id="GO:0050660">
    <property type="term" value="F:flavin adenine dinucleotide binding"/>
    <property type="evidence" value="ECO:0007669"/>
    <property type="project" value="TreeGrafter"/>
</dbReference>
<keyword evidence="8" id="KW-1015">Disulfide bond</keyword>
<feature type="domain" description="FAD/NAD(P)-binding" evidence="14">
    <location>
        <begin position="248"/>
        <end position="570"/>
    </location>
</feature>
<evidence type="ECO:0000256" key="8">
    <source>
        <dbReference type="ARBA" id="ARBA00023157"/>
    </source>
</evidence>
<dbReference type="Proteomes" id="UP000000998">
    <property type="component" value="Chromosome"/>
</dbReference>
<dbReference type="InterPro" id="IPR032816">
    <property type="entry name" value="VTT_dom"/>
</dbReference>
<comment type="cofactor">
    <cofactor evidence="1">
        <name>FAD</name>
        <dbReference type="ChEBI" id="CHEBI:57692"/>
    </cofactor>
</comment>
<dbReference type="HOGENOM" id="CLU_016755_1_0_6"/>
<keyword evidence="12" id="KW-1133">Transmembrane helix</keyword>
<dbReference type="InterPro" id="IPR004099">
    <property type="entry name" value="Pyr_nucl-diS_OxRdtase_dimer"/>
</dbReference>
<dbReference type="eggNOG" id="COG1249">
    <property type="taxonomic scope" value="Bacteria"/>
</dbReference>
<dbReference type="GO" id="GO:0005886">
    <property type="term" value="C:plasma membrane"/>
    <property type="evidence" value="ECO:0007669"/>
    <property type="project" value="UniProtKB-ARBA"/>
</dbReference>
<sequence>MVYTPQTGMDMNRSKLLLLLIIAALVGIFLGFDGHKLLTLENLQSHQGAIEQWIDQNLVLAVTGYALIYVAVTALSLPGATIMTLAGGAFFGNLYGLAAVSIASTIGASLAFLVARFLMRDTLRKRYGETVVKMDRGIEKDGAFYLATLRLVPVFPFFLINLAMGLTAMKLRTYALVSWIAMLPGTFVYVNAGTQLGQIQSTGDIVSADLLLSFALLGLFPLIAKFVVGFIRRRKVYAGWQKPERFDYNLLVIGGGSGGLVSAYIAAAVKAKVALIEKHKMGGDCLNTGCVPSKALIRSARAADTLRHANRYGLESVPVKGSFNNIMNRVREVIAKVEPHDSPERYRKLGVDCIAGEASFVSPWELEVRHNDGRTERLTARSIVVATGGKPAVPPIPGLEDMEPLTSDNLWQLEELPERLLVLGGGPIGSELAHAFARLGSQVTQVEMGERLLAKEDADVSELVLKQFRADGVDVRLKHSAAEFRIEEGEKVAYCKHEGERVRIPFDQVLVAVGRAANTAGLNLERIGVETLPNGTVPVEEDMSLRYPNVFACGDVAGPYQFTHAAAHQAWYAAVNGLFGQFRRFKVDYRVMPWVTFTSPEVARVGLSETEAKEKRVAYEVTRYGLDDLDRAIAESEDHGFIKVLTPPGKDKILGAVVVGTHAGEILAEFTLAMKHGLGLNKILGTIHPYPTWNESAKYAAGEWKRSHAPEGILKLLEKLHGWRRGKKTTTPRSHYAPDQNPTGPR</sequence>
<keyword evidence="5 10" id="KW-0274">FAD</keyword>
<organism evidence="16 17">
    <name type="scientific">Marinobacter nauticus (strain ATCC 700491 / DSM 11845 / VT8)</name>
    <name type="common">Marinobacter aquaeolei</name>
    <dbReference type="NCBI Taxonomy" id="351348"/>
    <lineage>
        <taxon>Bacteria</taxon>
        <taxon>Pseudomonadati</taxon>
        <taxon>Pseudomonadota</taxon>
        <taxon>Gammaproteobacteria</taxon>
        <taxon>Pseudomonadales</taxon>
        <taxon>Marinobacteraceae</taxon>
        <taxon>Marinobacter</taxon>
    </lineage>
</organism>
<dbReference type="InterPro" id="IPR036188">
    <property type="entry name" value="FAD/NAD-bd_sf"/>
</dbReference>
<keyword evidence="7 10" id="KW-0560">Oxidoreductase</keyword>
<dbReference type="AlphaFoldDB" id="A1TWY3"/>
<feature type="transmembrane region" description="Helical" evidence="12">
    <location>
        <begin position="248"/>
        <end position="269"/>
    </location>
</feature>
<evidence type="ECO:0000259" key="14">
    <source>
        <dbReference type="Pfam" id="PF07992"/>
    </source>
</evidence>
<evidence type="ECO:0000256" key="6">
    <source>
        <dbReference type="ARBA" id="ARBA00022857"/>
    </source>
</evidence>
<dbReference type="SUPFAM" id="SSF55424">
    <property type="entry name" value="FAD/NAD-linked reductases, dimerisation (C-terminal) domain"/>
    <property type="match status" value="1"/>
</dbReference>
<evidence type="ECO:0000256" key="10">
    <source>
        <dbReference type="RuleBase" id="RU003691"/>
    </source>
</evidence>
<feature type="domain" description="VTT" evidence="15">
    <location>
        <begin position="80"/>
        <end position="194"/>
    </location>
</feature>
<dbReference type="Gene3D" id="3.30.390.30">
    <property type="match status" value="1"/>
</dbReference>
<dbReference type="InterPro" id="IPR012999">
    <property type="entry name" value="Pyr_OxRdtase_I_AS"/>
</dbReference>
<evidence type="ECO:0000256" key="7">
    <source>
        <dbReference type="ARBA" id="ARBA00023002"/>
    </source>
</evidence>
<keyword evidence="12" id="KW-0472">Membrane</keyword>
<dbReference type="SUPFAM" id="SSF51905">
    <property type="entry name" value="FAD/NAD(P)-binding domain"/>
    <property type="match status" value="1"/>
</dbReference>
<feature type="transmembrane region" description="Helical" evidence="12">
    <location>
        <begin position="171"/>
        <end position="190"/>
    </location>
</feature>
<keyword evidence="12" id="KW-0812">Transmembrane</keyword>
<dbReference type="InterPro" id="IPR016156">
    <property type="entry name" value="FAD/NAD-linked_Rdtase_dimer_sf"/>
</dbReference>
<reference evidence="17" key="1">
    <citation type="journal article" date="2011" name="Appl. Environ. Microbiol.">
        <title>Genomic potential of Marinobacter aquaeolei, a biogeochemical 'opportunitroph'.</title>
        <authorList>
            <person name="Singer E."/>
            <person name="Webb E.A."/>
            <person name="Nelson W.C."/>
            <person name="Heidelberg J.F."/>
            <person name="Ivanova N."/>
            <person name="Pati A."/>
            <person name="Edwards K.J."/>
        </authorList>
    </citation>
    <scope>NUCLEOTIDE SEQUENCE [LARGE SCALE GENOMIC DNA]</scope>
    <source>
        <strain evidence="17">ATCC 700491 / DSM 11845 / VT8</strain>
    </source>
</reference>
<comment type="subunit">
    <text evidence="3">Homodimer.</text>
</comment>
<name>A1TWY3_MARN8</name>
<gene>
    <name evidence="16" type="ordered locus">Maqu_0145</name>
</gene>
<dbReference type="eggNOG" id="COG0398">
    <property type="taxonomic scope" value="Bacteria"/>
</dbReference>
<comment type="similarity">
    <text evidence="2 10">Belongs to the class-I pyridine nucleotide-disulfide oxidoreductase family.</text>
</comment>
<feature type="transmembrane region" description="Helical" evidence="12">
    <location>
        <begin position="94"/>
        <end position="119"/>
    </location>
</feature>
<feature type="transmembrane region" description="Helical" evidence="12">
    <location>
        <begin position="210"/>
        <end position="228"/>
    </location>
</feature>
<evidence type="ECO:0000256" key="1">
    <source>
        <dbReference type="ARBA" id="ARBA00001974"/>
    </source>
</evidence>
<evidence type="ECO:0000259" key="13">
    <source>
        <dbReference type="Pfam" id="PF02852"/>
    </source>
</evidence>
<feature type="transmembrane region" description="Helical" evidence="12">
    <location>
        <begin position="143"/>
        <end position="164"/>
    </location>
</feature>
<dbReference type="Pfam" id="PF09335">
    <property type="entry name" value="VTT_dom"/>
    <property type="match status" value="1"/>
</dbReference>
<feature type="transmembrane region" description="Helical" evidence="12">
    <location>
        <begin position="66"/>
        <end position="87"/>
    </location>
</feature>
<dbReference type="PANTHER" id="PTHR43014:SF2">
    <property type="entry name" value="MERCURIC REDUCTASE"/>
    <property type="match status" value="1"/>
</dbReference>
<dbReference type="PRINTS" id="PR00411">
    <property type="entry name" value="PNDRDTASEI"/>
</dbReference>
<dbReference type="Pfam" id="PF02852">
    <property type="entry name" value="Pyr_redox_dim"/>
    <property type="match status" value="1"/>
</dbReference>
<evidence type="ECO:0000256" key="4">
    <source>
        <dbReference type="ARBA" id="ARBA00022630"/>
    </source>
</evidence>
<dbReference type="Pfam" id="PF07992">
    <property type="entry name" value="Pyr_redox_2"/>
    <property type="match status" value="1"/>
</dbReference>
<feature type="domain" description="Pyridine nucleotide-disulphide oxidoreductase dimerisation" evidence="13">
    <location>
        <begin position="592"/>
        <end position="700"/>
    </location>
</feature>
<dbReference type="PRINTS" id="PR00368">
    <property type="entry name" value="FADPNR"/>
</dbReference>
<dbReference type="Gene3D" id="3.50.50.60">
    <property type="entry name" value="FAD/NAD(P)-binding domain"/>
    <property type="match status" value="2"/>
</dbReference>